<proteinExistence type="predicted"/>
<dbReference type="Proteomes" id="UP000826271">
    <property type="component" value="Unassembled WGS sequence"/>
</dbReference>
<keyword evidence="1" id="KW-0547">Nucleotide-binding</keyword>
<organism evidence="4 5">
    <name type="scientific">Buddleja alternifolia</name>
    <dbReference type="NCBI Taxonomy" id="168488"/>
    <lineage>
        <taxon>Eukaryota</taxon>
        <taxon>Viridiplantae</taxon>
        <taxon>Streptophyta</taxon>
        <taxon>Embryophyta</taxon>
        <taxon>Tracheophyta</taxon>
        <taxon>Spermatophyta</taxon>
        <taxon>Magnoliopsida</taxon>
        <taxon>eudicotyledons</taxon>
        <taxon>Gunneridae</taxon>
        <taxon>Pentapetalae</taxon>
        <taxon>asterids</taxon>
        <taxon>lamiids</taxon>
        <taxon>Lamiales</taxon>
        <taxon>Scrophulariaceae</taxon>
        <taxon>Buddlejeae</taxon>
        <taxon>Buddleja</taxon>
    </lineage>
</organism>
<feature type="domain" description="Protein kinase" evidence="3">
    <location>
        <begin position="39"/>
        <end position="349"/>
    </location>
</feature>
<dbReference type="EMBL" id="WHWC01000011">
    <property type="protein sequence ID" value="KAG8373900.1"/>
    <property type="molecule type" value="Genomic_DNA"/>
</dbReference>
<keyword evidence="2" id="KW-0067">ATP-binding</keyword>
<gene>
    <name evidence="4" type="ORF">BUALT_Bualt11G0073300</name>
</gene>
<sequence length="358" mass="41077">MEVKPLIHGSLCDAVGSVCDFHPEKEVTYKDLQLFTDSFSEKNRIGRTQFGILYRAKIPQGWRGRIDDDDEKYVTVKMGDTKSYLPNDDIYCCIYPEYLLARVKDEIRFLSLPFLESHQNVGKVEGYCFEENKLGVVYDVKSFDTIHNLMDDKDKFGWRNRVKVALGLARFLEHCHVNTPRYIVRNLSAAHVVVDQDFNPYLVDFAMILGGDIGDGSSHKSGVPLSAYGYTDSYIGSCGVWNDKTDVYTFGVVLLELIMKYTSHGFMRALKLKHHAFINDIVSAYYRKGLAETGNREVRCCFVNKYLRLDPDFDAEDGTELTMLALHCVEQLPHHRPSMQEVVRKLEKLHVIDKFARV</sequence>
<dbReference type="PROSITE" id="PS50011">
    <property type="entry name" value="PROTEIN_KINASE_DOM"/>
    <property type="match status" value="1"/>
</dbReference>
<name>A0AAV6X3W6_9LAMI</name>
<dbReference type="Pfam" id="PF07714">
    <property type="entry name" value="PK_Tyr_Ser-Thr"/>
    <property type="match status" value="1"/>
</dbReference>
<evidence type="ECO:0000256" key="2">
    <source>
        <dbReference type="ARBA" id="ARBA00022840"/>
    </source>
</evidence>
<dbReference type="PANTHER" id="PTHR27001:SF931">
    <property type="entry name" value="OS11G0664100 PROTEIN"/>
    <property type="match status" value="1"/>
</dbReference>
<evidence type="ECO:0000256" key="1">
    <source>
        <dbReference type="ARBA" id="ARBA00022741"/>
    </source>
</evidence>
<dbReference type="GO" id="GO:0004672">
    <property type="term" value="F:protein kinase activity"/>
    <property type="evidence" value="ECO:0007669"/>
    <property type="project" value="InterPro"/>
</dbReference>
<reference evidence="4" key="1">
    <citation type="submission" date="2019-10" db="EMBL/GenBank/DDBJ databases">
        <authorList>
            <person name="Zhang R."/>
            <person name="Pan Y."/>
            <person name="Wang J."/>
            <person name="Ma R."/>
            <person name="Yu S."/>
        </authorList>
    </citation>
    <scope>NUCLEOTIDE SEQUENCE</scope>
    <source>
        <strain evidence="4">LA-IB0</strain>
        <tissue evidence="4">Leaf</tissue>
    </source>
</reference>
<accession>A0AAV6X3W6</accession>
<protein>
    <recommendedName>
        <fullName evidence="3">Protein kinase domain-containing protein</fullName>
    </recommendedName>
</protein>
<dbReference type="AlphaFoldDB" id="A0AAV6X3W6"/>
<dbReference type="GO" id="GO:0005886">
    <property type="term" value="C:plasma membrane"/>
    <property type="evidence" value="ECO:0007669"/>
    <property type="project" value="TreeGrafter"/>
</dbReference>
<evidence type="ECO:0000313" key="4">
    <source>
        <dbReference type="EMBL" id="KAG8373900.1"/>
    </source>
</evidence>
<dbReference type="SUPFAM" id="SSF56112">
    <property type="entry name" value="Protein kinase-like (PK-like)"/>
    <property type="match status" value="1"/>
</dbReference>
<comment type="caution">
    <text evidence="4">The sequence shown here is derived from an EMBL/GenBank/DDBJ whole genome shotgun (WGS) entry which is preliminary data.</text>
</comment>
<keyword evidence="5" id="KW-1185">Reference proteome</keyword>
<evidence type="ECO:0000313" key="5">
    <source>
        <dbReference type="Proteomes" id="UP000826271"/>
    </source>
</evidence>
<dbReference type="InterPro" id="IPR011009">
    <property type="entry name" value="Kinase-like_dom_sf"/>
</dbReference>
<dbReference type="GO" id="GO:0005524">
    <property type="term" value="F:ATP binding"/>
    <property type="evidence" value="ECO:0007669"/>
    <property type="project" value="UniProtKB-KW"/>
</dbReference>
<dbReference type="Gene3D" id="1.10.510.10">
    <property type="entry name" value="Transferase(Phosphotransferase) domain 1"/>
    <property type="match status" value="1"/>
</dbReference>
<dbReference type="PANTHER" id="PTHR27001">
    <property type="entry name" value="OS01G0253100 PROTEIN"/>
    <property type="match status" value="1"/>
</dbReference>
<dbReference type="InterPro" id="IPR000719">
    <property type="entry name" value="Prot_kinase_dom"/>
</dbReference>
<evidence type="ECO:0000259" key="3">
    <source>
        <dbReference type="PROSITE" id="PS50011"/>
    </source>
</evidence>
<dbReference type="InterPro" id="IPR001245">
    <property type="entry name" value="Ser-Thr/Tyr_kinase_cat_dom"/>
</dbReference>
<dbReference type="Gene3D" id="3.30.200.20">
    <property type="entry name" value="Phosphorylase Kinase, domain 1"/>
    <property type="match status" value="1"/>
</dbReference>